<evidence type="ECO:0000313" key="2">
    <source>
        <dbReference type="Proteomes" id="UP000266188"/>
    </source>
</evidence>
<keyword evidence="2" id="KW-1185">Reference proteome</keyword>
<gene>
    <name evidence="1" type="ORF">PHISCL_05184</name>
</gene>
<proteinExistence type="predicted"/>
<sequence>MPCPTIASEASRILKEHLLNNQDLRLPEAIKSHIDFIKLTPENSRIEHLEEVVQILQNRTPEGPSIVNILQEKEALHAENLRLRKLIRNVTSILSGNEGLGSTDGQEDEHNSSLRVGSTFKDAGTLTPSNAPIMHHIDSTSITYDTCCLTLCWFEQRNR</sequence>
<accession>A0A3A2ZH29</accession>
<organism evidence="1 2">
    <name type="scientific">Aspergillus sclerotialis</name>
    <dbReference type="NCBI Taxonomy" id="2070753"/>
    <lineage>
        <taxon>Eukaryota</taxon>
        <taxon>Fungi</taxon>
        <taxon>Dikarya</taxon>
        <taxon>Ascomycota</taxon>
        <taxon>Pezizomycotina</taxon>
        <taxon>Eurotiomycetes</taxon>
        <taxon>Eurotiomycetidae</taxon>
        <taxon>Eurotiales</taxon>
        <taxon>Aspergillaceae</taxon>
        <taxon>Aspergillus</taxon>
        <taxon>Aspergillus subgen. Polypaecilum</taxon>
    </lineage>
</organism>
<evidence type="ECO:0000313" key="1">
    <source>
        <dbReference type="EMBL" id="RJE22498.1"/>
    </source>
</evidence>
<reference evidence="2" key="1">
    <citation type="submission" date="2017-02" db="EMBL/GenBank/DDBJ databases">
        <authorList>
            <person name="Tafer H."/>
            <person name="Lopandic K."/>
        </authorList>
    </citation>
    <scope>NUCLEOTIDE SEQUENCE [LARGE SCALE GENOMIC DNA]</scope>
    <source>
        <strain evidence="2">CBS 366.77</strain>
    </source>
</reference>
<dbReference type="AlphaFoldDB" id="A0A3A2ZH29"/>
<dbReference type="EMBL" id="MVGC01000166">
    <property type="protein sequence ID" value="RJE22498.1"/>
    <property type="molecule type" value="Genomic_DNA"/>
</dbReference>
<protein>
    <submittedName>
        <fullName evidence="1">Uncharacterized protein</fullName>
    </submittedName>
</protein>
<dbReference type="OrthoDB" id="2245989at2759"/>
<name>A0A3A2ZH29_9EURO</name>
<comment type="caution">
    <text evidence="1">The sequence shown here is derived from an EMBL/GenBank/DDBJ whole genome shotgun (WGS) entry which is preliminary data.</text>
</comment>
<dbReference type="Proteomes" id="UP000266188">
    <property type="component" value="Unassembled WGS sequence"/>
</dbReference>